<keyword evidence="3 6" id="KW-0812">Transmembrane</keyword>
<reference evidence="8 9" key="1">
    <citation type="journal article" date="2018" name="Evol. Lett.">
        <title>Horizontal gene cluster transfer increased hallucinogenic mushroom diversity.</title>
        <authorList>
            <person name="Reynolds H.T."/>
            <person name="Vijayakumar V."/>
            <person name="Gluck-Thaler E."/>
            <person name="Korotkin H.B."/>
            <person name="Matheny P.B."/>
            <person name="Slot J.C."/>
        </authorList>
    </citation>
    <scope>NUCLEOTIDE SEQUENCE [LARGE SCALE GENOMIC DNA]</scope>
    <source>
        <strain evidence="8 9">2629</strain>
    </source>
</reference>
<dbReference type="EMBL" id="NHTK01000679">
    <property type="protein sequence ID" value="PPR06292.1"/>
    <property type="molecule type" value="Genomic_DNA"/>
</dbReference>
<dbReference type="InterPro" id="IPR011701">
    <property type="entry name" value="MFS"/>
</dbReference>
<dbReference type="PANTHER" id="PTHR43791">
    <property type="entry name" value="PERMEASE-RELATED"/>
    <property type="match status" value="1"/>
</dbReference>
<evidence type="ECO:0000313" key="8">
    <source>
        <dbReference type="EMBL" id="PPR06292.1"/>
    </source>
</evidence>
<organism evidence="8 9">
    <name type="scientific">Panaeolus cyanescens</name>
    <dbReference type="NCBI Taxonomy" id="181874"/>
    <lineage>
        <taxon>Eukaryota</taxon>
        <taxon>Fungi</taxon>
        <taxon>Dikarya</taxon>
        <taxon>Basidiomycota</taxon>
        <taxon>Agaricomycotina</taxon>
        <taxon>Agaricomycetes</taxon>
        <taxon>Agaricomycetidae</taxon>
        <taxon>Agaricales</taxon>
        <taxon>Agaricineae</taxon>
        <taxon>Galeropsidaceae</taxon>
        <taxon>Panaeolus</taxon>
    </lineage>
</organism>
<dbReference type="STRING" id="181874.A0A409YTG3"/>
<evidence type="ECO:0000256" key="3">
    <source>
        <dbReference type="ARBA" id="ARBA00022692"/>
    </source>
</evidence>
<dbReference type="GO" id="GO:0016020">
    <property type="term" value="C:membrane"/>
    <property type="evidence" value="ECO:0007669"/>
    <property type="project" value="UniProtKB-SubCell"/>
</dbReference>
<gene>
    <name evidence="8" type="ORF">CVT24_001098</name>
</gene>
<dbReference type="GO" id="GO:0022857">
    <property type="term" value="F:transmembrane transporter activity"/>
    <property type="evidence" value="ECO:0007669"/>
    <property type="project" value="InterPro"/>
</dbReference>
<dbReference type="Pfam" id="PF07690">
    <property type="entry name" value="MFS_1"/>
    <property type="match status" value="1"/>
</dbReference>
<accession>A0A409YTG3</accession>
<dbReference type="AlphaFoldDB" id="A0A409YTG3"/>
<keyword evidence="9" id="KW-1185">Reference proteome</keyword>
<evidence type="ECO:0000256" key="6">
    <source>
        <dbReference type="SAM" id="Phobius"/>
    </source>
</evidence>
<comment type="caution">
    <text evidence="8">The sequence shown here is derived from an EMBL/GenBank/DDBJ whole genome shotgun (WGS) entry which is preliminary data.</text>
</comment>
<dbReference type="InParanoid" id="A0A409YTG3"/>
<evidence type="ECO:0000313" key="9">
    <source>
        <dbReference type="Proteomes" id="UP000284842"/>
    </source>
</evidence>
<dbReference type="Proteomes" id="UP000284842">
    <property type="component" value="Unassembled WGS sequence"/>
</dbReference>
<protein>
    <recommendedName>
        <fullName evidence="7">Major facilitator superfamily (MFS) profile domain-containing protein</fullName>
    </recommendedName>
</protein>
<evidence type="ECO:0000256" key="4">
    <source>
        <dbReference type="ARBA" id="ARBA00022989"/>
    </source>
</evidence>
<dbReference type="PROSITE" id="PS50850">
    <property type="entry name" value="MFS"/>
    <property type="match status" value="1"/>
</dbReference>
<dbReference type="PANTHER" id="PTHR43791:SF85">
    <property type="entry name" value="TRANSPORTER, PUTATIVE (AFU_ORTHOLOGUE AFUA_6G00710)-RELATED"/>
    <property type="match status" value="1"/>
</dbReference>
<feature type="transmembrane region" description="Helical" evidence="6">
    <location>
        <begin position="54"/>
        <end position="77"/>
    </location>
</feature>
<evidence type="ECO:0000256" key="1">
    <source>
        <dbReference type="ARBA" id="ARBA00004141"/>
    </source>
</evidence>
<evidence type="ECO:0000259" key="7">
    <source>
        <dbReference type="PROSITE" id="PS50850"/>
    </source>
</evidence>
<evidence type="ECO:0000256" key="2">
    <source>
        <dbReference type="ARBA" id="ARBA00022448"/>
    </source>
</evidence>
<feature type="transmembrane region" description="Helical" evidence="6">
    <location>
        <begin position="84"/>
        <end position="103"/>
    </location>
</feature>
<feature type="domain" description="Major facilitator superfamily (MFS) profile" evidence="7">
    <location>
        <begin position="1"/>
        <end position="183"/>
    </location>
</feature>
<dbReference type="Gene3D" id="1.20.1250.20">
    <property type="entry name" value="MFS general substrate transporter like domains"/>
    <property type="match status" value="1"/>
</dbReference>
<dbReference type="InterPro" id="IPR036259">
    <property type="entry name" value="MFS_trans_sf"/>
</dbReference>
<feature type="transmembrane region" description="Helical" evidence="6">
    <location>
        <begin position="109"/>
        <end position="132"/>
    </location>
</feature>
<proteinExistence type="predicted"/>
<keyword evidence="4 6" id="KW-1133">Transmembrane helix</keyword>
<evidence type="ECO:0000256" key="5">
    <source>
        <dbReference type="ARBA" id="ARBA00023136"/>
    </source>
</evidence>
<keyword evidence="5 6" id="KW-0472">Membrane</keyword>
<feature type="transmembrane region" description="Helical" evidence="6">
    <location>
        <begin position="144"/>
        <end position="168"/>
    </location>
</feature>
<dbReference type="SUPFAM" id="SSF103473">
    <property type="entry name" value="MFS general substrate transporter"/>
    <property type="match status" value="1"/>
</dbReference>
<comment type="subcellular location">
    <subcellularLocation>
        <location evidence="1">Membrane</location>
        <topology evidence="1">Multi-pass membrane protein</topology>
    </subcellularLocation>
</comment>
<keyword evidence="2" id="KW-0813">Transport</keyword>
<dbReference type="OrthoDB" id="2985014at2759"/>
<name>A0A409YTG3_9AGAR</name>
<sequence length="183" mass="19577">MADSLDEAEVSRSPLQKQAILKLDTTILPILTLLYLLSLWIAGLQHDLGLTDHQYGVCVSIVYVTHMLSSMSPTLLLRKIGPQILLPAVLVVWGGVVISQGLVSSYAGLIAIRLLLGIFEGPMYPGIVLYLSVIYTRQSLSLRIATFVSSASLAGAFSGLLAATLVQLDGVGGRPVRPRHPSS</sequence>
<dbReference type="InterPro" id="IPR020846">
    <property type="entry name" value="MFS_dom"/>
</dbReference>
<feature type="transmembrane region" description="Helical" evidence="6">
    <location>
        <begin position="21"/>
        <end position="42"/>
    </location>
</feature>